<protein>
    <recommendedName>
        <fullName evidence="4">EGF-like domain-containing protein</fullName>
    </recommendedName>
</protein>
<sequence length="151" mass="17158">MFKYNIVLIISYIAYTQAFSCEWPCPLNAECTGQDKCTCKKGYRTIISEEDGLPHCELESRSYAEATSMREIQTVKNLLSPSKLMLTTESLVFSTKLYDDFDSDLVDDNGELRGNYRYKRDLAKSPTREVTTLRPNVSEEKLVFGQAAANL</sequence>
<comment type="caution">
    <text evidence="2">The sequence shown here is derived from an EMBL/GenBank/DDBJ whole genome shotgun (WGS) entry which is preliminary data.</text>
</comment>
<evidence type="ECO:0000256" key="1">
    <source>
        <dbReference type="SAM" id="SignalP"/>
    </source>
</evidence>
<organism evidence="2 3">
    <name type="scientific">Lucilia cuprina</name>
    <name type="common">Green bottle fly</name>
    <name type="synonym">Australian sheep blowfly</name>
    <dbReference type="NCBI Taxonomy" id="7375"/>
    <lineage>
        <taxon>Eukaryota</taxon>
        <taxon>Metazoa</taxon>
        <taxon>Ecdysozoa</taxon>
        <taxon>Arthropoda</taxon>
        <taxon>Hexapoda</taxon>
        <taxon>Insecta</taxon>
        <taxon>Pterygota</taxon>
        <taxon>Neoptera</taxon>
        <taxon>Endopterygota</taxon>
        <taxon>Diptera</taxon>
        <taxon>Brachycera</taxon>
        <taxon>Muscomorpha</taxon>
        <taxon>Oestroidea</taxon>
        <taxon>Calliphoridae</taxon>
        <taxon>Luciliinae</taxon>
        <taxon>Lucilia</taxon>
    </lineage>
</organism>
<dbReference type="EMBL" id="JRES01001649">
    <property type="protein sequence ID" value="KNC21184.1"/>
    <property type="molecule type" value="Genomic_DNA"/>
</dbReference>
<proteinExistence type="predicted"/>
<reference evidence="2 3" key="1">
    <citation type="journal article" date="2015" name="Nat. Commun.">
        <title>Lucilia cuprina genome unlocks parasitic fly biology to underpin future interventions.</title>
        <authorList>
            <person name="Anstead C.A."/>
            <person name="Korhonen P.K."/>
            <person name="Young N.D."/>
            <person name="Hall R.S."/>
            <person name="Jex A.R."/>
            <person name="Murali S.C."/>
            <person name="Hughes D.S."/>
            <person name="Lee S.F."/>
            <person name="Perry T."/>
            <person name="Stroehlein A.J."/>
            <person name="Ansell B.R."/>
            <person name="Breugelmans B."/>
            <person name="Hofmann A."/>
            <person name="Qu J."/>
            <person name="Dugan S."/>
            <person name="Lee S.L."/>
            <person name="Chao H."/>
            <person name="Dinh H."/>
            <person name="Han Y."/>
            <person name="Doddapaneni H.V."/>
            <person name="Worley K.C."/>
            <person name="Muzny D.M."/>
            <person name="Ioannidis P."/>
            <person name="Waterhouse R.M."/>
            <person name="Zdobnov E.M."/>
            <person name="James P.J."/>
            <person name="Bagnall N.H."/>
            <person name="Kotze A.C."/>
            <person name="Gibbs R.A."/>
            <person name="Richards S."/>
            <person name="Batterham P."/>
            <person name="Gasser R.B."/>
        </authorList>
    </citation>
    <scope>NUCLEOTIDE SEQUENCE [LARGE SCALE GENOMIC DNA]</scope>
    <source>
        <strain evidence="2 3">LS</strain>
        <tissue evidence="2">Full body</tissue>
    </source>
</reference>
<keyword evidence="3" id="KW-1185">Reference proteome</keyword>
<feature type="signal peptide" evidence="1">
    <location>
        <begin position="1"/>
        <end position="18"/>
    </location>
</feature>
<feature type="chain" id="PRO_5005535178" description="EGF-like domain-containing protein" evidence="1">
    <location>
        <begin position="19"/>
        <end position="151"/>
    </location>
</feature>
<keyword evidence="1" id="KW-0732">Signal</keyword>
<gene>
    <name evidence="2" type="ORF">FF38_00049</name>
</gene>
<name>A0A0L0BPN2_LUCCU</name>
<evidence type="ECO:0008006" key="4">
    <source>
        <dbReference type="Google" id="ProtNLM"/>
    </source>
</evidence>
<dbReference type="AlphaFoldDB" id="A0A0L0BPN2"/>
<accession>A0A0L0BPN2</accession>
<dbReference type="Proteomes" id="UP000037069">
    <property type="component" value="Unassembled WGS sequence"/>
</dbReference>
<evidence type="ECO:0000313" key="2">
    <source>
        <dbReference type="EMBL" id="KNC21184.1"/>
    </source>
</evidence>
<dbReference type="Gene3D" id="2.10.25.10">
    <property type="entry name" value="Laminin"/>
    <property type="match status" value="1"/>
</dbReference>
<evidence type="ECO:0000313" key="3">
    <source>
        <dbReference type="Proteomes" id="UP000037069"/>
    </source>
</evidence>